<dbReference type="Pfam" id="PF18803">
    <property type="entry name" value="CxC2"/>
    <property type="match status" value="1"/>
</dbReference>
<dbReference type="PANTHER" id="PTHR33096">
    <property type="entry name" value="CXC2 DOMAIN-CONTAINING PROTEIN"/>
    <property type="match status" value="1"/>
</dbReference>
<keyword evidence="3" id="KW-1185">Reference proteome</keyword>
<dbReference type="PANTHER" id="PTHR33096:SF1">
    <property type="entry name" value="CXC1-LIKE CYSTEINE CLUSTER ASSOCIATED WITH KDZ TRANSPOSASES DOMAIN-CONTAINING PROTEIN"/>
    <property type="match status" value="1"/>
</dbReference>
<accession>A0AAD6S8F5</accession>
<evidence type="ECO:0000259" key="1">
    <source>
        <dbReference type="Pfam" id="PF18803"/>
    </source>
</evidence>
<dbReference type="Pfam" id="PF18758">
    <property type="entry name" value="KDZ"/>
    <property type="match status" value="1"/>
</dbReference>
<reference evidence="2" key="1">
    <citation type="submission" date="2023-03" db="EMBL/GenBank/DDBJ databases">
        <title>Massive genome expansion in bonnet fungi (Mycena s.s.) driven by repeated elements and novel gene families across ecological guilds.</title>
        <authorList>
            <consortium name="Lawrence Berkeley National Laboratory"/>
            <person name="Harder C.B."/>
            <person name="Miyauchi S."/>
            <person name="Viragh M."/>
            <person name="Kuo A."/>
            <person name="Thoen E."/>
            <person name="Andreopoulos B."/>
            <person name="Lu D."/>
            <person name="Skrede I."/>
            <person name="Drula E."/>
            <person name="Henrissat B."/>
            <person name="Morin E."/>
            <person name="Kohler A."/>
            <person name="Barry K."/>
            <person name="LaButti K."/>
            <person name="Morin E."/>
            <person name="Salamov A."/>
            <person name="Lipzen A."/>
            <person name="Mereny Z."/>
            <person name="Hegedus B."/>
            <person name="Baldrian P."/>
            <person name="Stursova M."/>
            <person name="Weitz H."/>
            <person name="Taylor A."/>
            <person name="Grigoriev I.V."/>
            <person name="Nagy L.G."/>
            <person name="Martin F."/>
            <person name="Kauserud H."/>
        </authorList>
    </citation>
    <scope>NUCLEOTIDE SEQUENCE</scope>
    <source>
        <strain evidence="2">CBHHK200</strain>
    </source>
</reference>
<dbReference type="InterPro" id="IPR041457">
    <property type="entry name" value="CxC2_KDZ-assoc"/>
</dbReference>
<gene>
    <name evidence="2" type="ORF">C8F04DRAFT_973243</name>
</gene>
<feature type="domain" description="CxC2-like cysteine cluster KDZ transposase-associated" evidence="1">
    <location>
        <begin position="2"/>
        <end position="50"/>
    </location>
</feature>
<dbReference type="InterPro" id="IPR040521">
    <property type="entry name" value="KDZ"/>
</dbReference>
<evidence type="ECO:0000313" key="3">
    <source>
        <dbReference type="Proteomes" id="UP001218188"/>
    </source>
</evidence>
<protein>
    <recommendedName>
        <fullName evidence="1">CxC2-like cysteine cluster KDZ transposase-associated domain-containing protein</fullName>
    </recommendedName>
</protein>
<dbReference type="AlphaFoldDB" id="A0AAD6S8F5"/>
<proteinExistence type="predicted"/>
<name>A0AAD6S8F5_9AGAR</name>
<dbReference type="EMBL" id="JARJCM010000242">
    <property type="protein sequence ID" value="KAJ7021072.1"/>
    <property type="molecule type" value="Genomic_DNA"/>
</dbReference>
<comment type="caution">
    <text evidence="2">The sequence shown here is derived from an EMBL/GenBank/DDBJ whole genome shotgun (WGS) entry which is preliminary data.</text>
</comment>
<sequence>MHNAWFPASGLDPDTCATVRVLEAFRLYTVIGNLNAHDFVTALERMTSPMGSTGLGKVPDRYKAFLRMARQWAFLQSVKRAGVQHNANGMAATKLGETMVDCWTCPHDGRNLASNWRHVDPKYRYLYRTILAVDANFKLKNRIRANERDDPPLGPGWGAWVDPSRYKEHLKKYIAEKDVSTCIAFAALMQKETRNTEGLRVSGVGGVVCARHECVRPNGMGDLQKGERYANMDFIVMSSVAGLTGMELTFSYDIACQWGKNLYEHVRQLPADLQLDFESILFQTGLPVWHASLHEAACTNLNSLSFLHGVGKTDGEGIERLWAELNAFAYHMKNMGLGHRADTLDDKINYHNWIKNLGQADVLQRKLIVAIAEPAKQVAAWKEVNKSIPSEVRSAWQERVDAFLADRLLPNPYLADIRTDLKKDEEAAAERGTAPLHGTSATAFLTARLQLEDTQRRIKAEVLGMTLVTADRASKLQESRLAFLAKLRPFRALQEIYTPGAIRAMERVERLRNSEAPAVKAENIRLFLPSDLTDTERATCHEGLPEMEAKLREAQCTDALAQLRARLHSKWHVLYWKHGGNVGGQHRATRANSLVGQISDRITATAAKYNQARAALLKLKGANYAPYFKPLKESDLTLDADVKDDEASAKKKLSLIAAGKGGRTPRHIAGTSRTVMSWIWASRGALDPDETDLHNSLHVEWARAKAQKTRWDEEVNVLREEMRRVMRYLEWQAGIWRARAMGSDEREIGAATRAGMMAYALKRAAVDGELRASFFKQLNVSLGDVAAASVLDDAEGGALTTLFEEGTQDVLCSIWTRIDFFFWQVRAGKRRHIGHVAQ</sequence>
<evidence type="ECO:0000313" key="2">
    <source>
        <dbReference type="EMBL" id="KAJ7021072.1"/>
    </source>
</evidence>
<organism evidence="2 3">
    <name type="scientific">Mycena alexandri</name>
    <dbReference type="NCBI Taxonomy" id="1745969"/>
    <lineage>
        <taxon>Eukaryota</taxon>
        <taxon>Fungi</taxon>
        <taxon>Dikarya</taxon>
        <taxon>Basidiomycota</taxon>
        <taxon>Agaricomycotina</taxon>
        <taxon>Agaricomycetes</taxon>
        <taxon>Agaricomycetidae</taxon>
        <taxon>Agaricales</taxon>
        <taxon>Marasmiineae</taxon>
        <taxon>Mycenaceae</taxon>
        <taxon>Mycena</taxon>
    </lineage>
</organism>
<dbReference type="Proteomes" id="UP001218188">
    <property type="component" value="Unassembled WGS sequence"/>
</dbReference>